<keyword evidence="4" id="KW-1185">Reference proteome</keyword>
<dbReference type="RefSeq" id="WP_089830243.1">
    <property type="nucleotide sequence ID" value="NZ_BJWI01000004.1"/>
</dbReference>
<dbReference type="GO" id="GO:0016301">
    <property type="term" value="F:kinase activity"/>
    <property type="evidence" value="ECO:0007669"/>
    <property type="project" value="UniProtKB-KW"/>
</dbReference>
<evidence type="ECO:0000313" key="1">
    <source>
        <dbReference type="EMBL" id="GEM01055.1"/>
    </source>
</evidence>
<dbReference type="Proteomes" id="UP000321547">
    <property type="component" value="Unassembled WGS sequence"/>
</dbReference>
<proteinExistence type="predicted"/>
<reference evidence="2 3" key="1">
    <citation type="submission" date="2016-10" db="EMBL/GenBank/DDBJ databases">
        <authorList>
            <person name="de Groot N.N."/>
        </authorList>
    </citation>
    <scope>NUCLEOTIDE SEQUENCE [LARGE SCALE GENOMIC DNA]</scope>
    <source>
        <strain evidence="2 3">DSM 17073</strain>
    </source>
</reference>
<dbReference type="InterPro" id="IPR027417">
    <property type="entry name" value="P-loop_NTPase"/>
</dbReference>
<dbReference type="PANTHER" id="PTHR37816">
    <property type="entry name" value="YALI0E33011P"/>
    <property type="match status" value="1"/>
</dbReference>
<gene>
    <name evidence="1" type="primary">flaR</name>
    <name evidence="1" type="ORF">HHA03_05870</name>
    <name evidence="2" type="ORF">SAMN05421839_10475</name>
</gene>
<evidence type="ECO:0000313" key="2">
    <source>
        <dbReference type="EMBL" id="SFP05700.1"/>
    </source>
</evidence>
<organism evidence="2 3">
    <name type="scientific">Halolactibacillus halophilus</name>
    <dbReference type="NCBI Taxonomy" id="306540"/>
    <lineage>
        <taxon>Bacteria</taxon>
        <taxon>Bacillati</taxon>
        <taxon>Bacillota</taxon>
        <taxon>Bacilli</taxon>
        <taxon>Bacillales</taxon>
        <taxon>Bacillaceae</taxon>
        <taxon>Halolactibacillus</taxon>
    </lineage>
</organism>
<dbReference type="EMBL" id="BJWI01000004">
    <property type="protein sequence ID" value="GEM01055.1"/>
    <property type="molecule type" value="Genomic_DNA"/>
</dbReference>
<dbReference type="AlphaFoldDB" id="A0A1I5M840"/>
<dbReference type="SUPFAM" id="SSF52540">
    <property type="entry name" value="P-loop containing nucleoside triphosphate hydrolases"/>
    <property type="match status" value="1"/>
</dbReference>
<accession>A0A1I5M840</accession>
<dbReference type="OrthoDB" id="1201990at2"/>
<dbReference type="Gene3D" id="3.40.50.300">
    <property type="entry name" value="P-loop containing nucleotide triphosphate hydrolases"/>
    <property type="match status" value="1"/>
</dbReference>
<evidence type="ECO:0000313" key="3">
    <source>
        <dbReference type="Proteomes" id="UP000242243"/>
    </source>
</evidence>
<keyword evidence="2" id="KW-0418">Kinase</keyword>
<name>A0A1I5M840_9BACI</name>
<dbReference type="EMBL" id="FOXC01000004">
    <property type="protein sequence ID" value="SFP05700.1"/>
    <property type="molecule type" value="Genomic_DNA"/>
</dbReference>
<dbReference type="Proteomes" id="UP000242243">
    <property type="component" value="Unassembled WGS sequence"/>
</dbReference>
<reference evidence="1 4" key="2">
    <citation type="submission" date="2019-07" db="EMBL/GenBank/DDBJ databases">
        <title>Whole genome shotgun sequence of Halolactibacillus halophilus NBRC 100868.</title>
        <authorList>
            <person name="Hosoyama A."/>
            <person name="Uohara A."/>
            <person name="Ohji S."/>
            <person name="Ichikawa N."/>
        </authorList>
    </citation>
    <scope>NUCLEOTIDE SEQUENCE [LARGE SCALE GENOMIC DNA]</scope>
    <source>
        <strain evidence="1 4">NBRC 100868</strain>
    </source>
</reference>
<dbReference type="InterPro" id="IPR052922">
    <property type="entry name" value="Cytidylate_Kinase-2"/>
</dbReference>
<dbReference type="PANTHER" id="PTHR37816:SF3">
    <property type="entry name" value="MODULATES DNA TOPOLOGY"/>
    <property type="match status" value="1"/>
</dbReference>
<sequence length="166" mass="19545">MQRILILGSPGTGKSTLSRELSHSLQIPIYHLDQLFFEADWVINKTKFNKQLHVILKQDRWIIDGNYSSSLPERLIRADVVIYLDYPTPVALLGVIKRYLQYKHTTRPDMAPGCKEQLQPSFLWYVFTFKIKKRNQTFMHLKSANVPVYFFHSRKETNVFLQSLRS</sequence>
<evidence type="ECO:0000313" key="4">
    <source>
        <dbReference type="Proteomes" id="UP000321547"/>
    </source>
</evidence>
<keyword evidence="2" id="KW-0808">Transferase</keyword>
<dbReference type="Pfam" id="PF13238">
    <property type="entry name" value="AAA_18"/>
    <property type="match status" value="1"/>
</dbReference>
<protein>
    <submittedName>
        <fullName evidence="2">Adenylate kinase</fullName>
    </submittedName>
    <submittedName>
        <fullName evidence="1">Topology modulation protein</fullName>
    </submittedName>
</protein>
<dbReference type="STRING" id="306540.SAMN05421839_10475"/>